<evidence type="ECO:0000313" key="2">
    <source>
        <dbReference type="Proteomes" id="UP001158576"/>
    </source>
</evidence>
<name>A0ABN7SS43_OIKDI</name>
<keyword evidence="2" id="KW-1185">Reference proteome</keyword>
<sequence>MAGEVKVVPLDDCWIGMLIEKMGKSENMARSEAICLGVMNNIPIDDTCSIRGLTVAHKVYDSEIMRSAFANIVSKKFKCDEQRLKNTEARIGKLRDEKKNAWKENFKSFKGVNYDVPNLL</sequence>
<proteinExistence type="predicted"/>
<protein>
    <submittedName>
        <fullName evidence="1">Oidioi.mRNA.OKI2018_I69.chr1.g463.t1.cds</fullName>
    </submittedName>
</protein>
<accession>A0ABN7SS43</accession>
<gene>
    <name evidence="1" type="ORF">OKIOD_LOCUS9228</name>
</gene>
<evidence type="ECO:0000313" key="1">
    <source>
        <dbReference type="EMBL" id="CAG5102781.1"/>
    </source>
</evidence>
<organism evidence="1 2">
    <name type="scientific">Oikopleura dioica</name>
    <name type="common">Tunicate</name>
    <dbReference type="NCBI Taxonomy" id="34765"/>
    <lineage>
        <taxon>Eukaryota</taxon>
        <taxon>Metazoa</taxon>
        <taxon>Chordata</taxon>
        <taxon>Tunicata</taxon>
        <taxon>Appendicularia</taxon>
        <taxon>Copelata</taxon>
        <taxon>Oikopleuridae</taxon>
        <taxon>Oikopleura</taxon>
    </lineage>
</organism>
<dbReference type="EMBL" id="OU015566">
    <property type="protein sequence ID" value="CAG5102781.1"/>
    <property type="molecule type" value="Genomic_DNA"/>
</dbReference>
<dbReference type="Proteomes" id="UP001158576">
    <property type="component" value="Chromosome 1"/>
</dbReference>
<reference evidence="1 2" key="1">
    <citation type="submission" date="2021-04" db="EMBL/GenBank/DDBJ databases">
        <authorList>
            <person name="Bliznina A."/>
        </authorList>
    </citation>
    <scope>NUCLEOTIDE SEQUENCE [LARGE SCALE GENOMIC DNA]</scope>
</reference>